<sequence>MRSEVSDNTVPPWITVETLTPGAMSVASVGAAPRDFADIQRVLQRQLAKMPAVYDTMTTAGIIEAVRAACDGANNVDIAIETRSGPYELRIRPVRGPGELVPAVRLWLGPRGAPLPALRPAVGTVWDLETQTLQLPKAITRVAEMADEEYVPRMSIAEAFRWAFAFDRHAEVLDLLYDPLPGAKLQVEISLLLGSRRPARWRITSRARTDGKAREVWSVVEDVTSGDVPSDSPTLEQVGLREAHRRAGTYLAVVRPERTSISHWLTDPAPWIRWDYLFRPVDVFHPDDRARLMGSTARLRTGEAAGITVRTLNYRGGYSPTSLLLYPYPGQANRLAIAQFVQIVDDVAQPESGRDSRWPMNAPIGYDDQLRHCLTGSMCRNPA</sequence>
<evidence type="ECO:0000313" key="3">
    <source>
        <dbReference type="Proteomes" id="UP000503540"/>
    </source>
</evidence>
<proteinExistence type="predicted"/>
<evidence type="ECO:0000259" key="1">
    <source>
        <dbReference type="Pfam" id="PF18007"/>
    </source>
</evidence>
<dbReference type="RefSeq" id="WP_238846848.1">
    <property type="nucleotide sequence ID" value="NZ_CP046172.1"/>
</dbReference>
<protein>
    <recommendedName>
        <fullName evidence="1">Rv3651-like N-terminal domain-containing protein</fullName>
    </recommendedName>
</protein>
<gene>
    <name evidence="2" type="ORF">F5544_36410</name>
</gene>
<dbReference type="KEGG" id="nah:F5544_36410"/>
<dbReference type="InterPro" id="IPR041458">
    <property type="entry name" value="Rv3651-like_N"/>
</dbReference>
<reference evidence="2 3" key="1">
    <citation type="journal article" date="2019" name="ACS Chem. Biol.">
        <title>Identification and Mobilization of a Cryptic Antibiotic Biosynthesis Gene Locus from a Human-Pathogenic Nocardia Isolate.</title>
        <authorList>
            <person name="Herisse M."/>
            <person name="Ishida K."/>
            <person name="Porter J.L."/>
            <person name="Howden B."/>
            <person name="Hertweck C."/>
            <person name="Stinear T.P."/>
            <person name="Pidot S.J."/>
        </authorList>
    </citation>
    <scope>NUCLEOTIDE SEQUENCE [LARGE SCALE GENOMIC DNA]</scope>
    <source>
        <strain evidence="2 3">AUSMDU00012717</strain>
    </source>
</reference>
<dbReference type="Proteomes" id="UP000503540">
    <property type="component" value="Chromosome"/>
</dbReference>
<name>A0A6G9YPJ2_9NOCA</name>
<feature type="domain" description="Rv3651-like N-terminal" evidence="1">
    <location>
        <begin position="13"/>
        <end position="116"/>
    </location>
</feature>
<evidence type="ECO:0000313" key="2">
    <source>
        <dbReference type="EMBL" id="QIS15111.1"/>
    </source>
</evidence>
<keyword evidence="3" id="KW-1185">Reference proteome</keyword>
<accession>A0A6G9YPJ2</accession>
<dbReference type="AlphaFoldDB" id="A0A6G9YPJ2"/>
<dbReference type="Pfam" id="PF18007">
    <property type="entry name" value="Rv3651-like_N"/>
    <property type="match status" value="1"/>
</dbReference>
<dbReference type="EMBL" id="CP046172">
    <property type="protein sequence ID" value="QIS15111.1"/>
    <property type="molecule type" value="Genomic_DNA"/>
</dbReference>
<organism evidence="2 3">
    <name type="scientific">Nocardia arthritidis</name>
    <dbReference type="NCBI Taxonomy" id="228602"/>
    <lineage>
        <taxon>Bacteria</taxon>
        <taxon>Bacillati</taxon>
        <taxon>Actinomycetota</taxon>
        <taxon>Actinomycetes</taxon>
        <taxon>Mycobacteriales</taxon>
        <taxon>Nocardiaceae</taxon>
        <taxon>Nocardia</taxon>
    </lineage>
</organism>